<protein>
    <recommendedName>
        <fullName evidence="1">DUF4440 domain-containing protein</fullName>
    </recommendedName>
</protein>
<dbReference type="AlphaFoldDB" id="A0A1I1ZR35"/>
<reference evidence="2 3" key="1">
    <citation type="submission" date="2016-10" db="EMBL/GenBank/DDBJ databases">
        <authorList>
            <person name="de Groot N.N."/>
        </authorList>
    </citation>
    <scope>NUCLEOTIDE SEQUENCE [LARGE SCALE GENOMIC DNA]</scope>
    <source>
        <strain evidence="2 3">CGMCC 4.3510</strain>
    </source>
</reference>
<evidence type="ECO:0000313" key="3">
    <source>
        <dbReference type="Proteomes" id="UP000199323"/>
    </source>
</evidence>
<accession>A0A1I1ZR35</accession>
<dbReference type="EMBL" id="FONG01000002">
    <property type="protein sequence ID" value="SFE34121.1"/>
    <property type="molecule type" value="Genomic_DNA"/>
</dbReference>
<evidence type="ECO:0000259" key="1">
    <source>
        <dbReference type="Pfam" id="PF14534"/>
    </source>
</evidence>
<dbReference type="SUPFAM" id="SSF54427">
    <property type="entry name" value="NTF2-like"/>
    <property type="match status" value="1"/>
</dbReference>
<dbReference type="RefSeq" id="WP_218160035.1">
    <property type="nucleotide sequence ID" value="NZ_FONG01000002.1"/>
</dbReference>
<evidence type="ECO:0000313" key="2">
    <source>
        <dbReference type="EMBL" id="SFE34121.1"/>
    </source>
</evidence>
<gene>
    <name evidence="2" type="ORF">SAMN05216251_102547</name>
</gene>
<dbReference type="STRING" id="380248.SAMN05216251_102547"/>
<dbReference type="Gene3D" id="3.10.450.50">
    <property type="match status" value="1"/>
</dbReference>
<proteinExistence type="predicted"/>
<sequence length="132" mass="14267">MGMGMDQVALEAALHDAEQRLQDAIRSGDVRALDLLLDDRVVYTGPDGSTMTKEEDLGAHRSRTLAVDIFEQQELHVTVVDSTGVTRVLAGLEGTAGGHPFTARLRYTRTWVHADGSWRVLAAHASAVTDLG</sequence>
<dbReference type="Pfam" id="PF14534">
    <property type="entry name" value="DUF4440"/>
    <property type="match status" value="1"/>
</dbReference>
<dbReference type="InterPro" id="IPR032710">
    <property type="entry name" value="NTF2-like_dom_sf"/>
</dbReference>
<dbReference type="InterPro" id="IPR027843">
    <property type="entry name" value="DUF4440"/>
</dbReference>
<feature type="domain" description="DUF4440" evidence="1">
    <location>
        <begin position="15"/>
        <end position="120"/>
    </location>
</feature>
<keyword evidence="3" id="KW-1185">Reference proteome</keyword>
<dbReference type="Proteomes" id="UP000199323">
    <property type="component" value="Unassembled WGS sequence"/>
</dbReference>
<organism evidence="2 3">
    <name type="scientific">Actinacidiphila alni</name>
    <dbReference type="NCBI Taxonomy" id="380248"/>
    <lineage>
        <taxon>Bacteria</taxon>
        <taxon>Bacillati</taxon>
        <taxon>Actinomycetota</taxon>
        <taxon>Actinomycetes</taxon>
        <taxon>Kitasatosporales</taxon>
        <taxon>Streptomycetaceae</taxon>
        <taxon>Actinacidiphila</taxon>
    </lineage>
</organism>
<name>A0A1I1ZR35_9ACTN</name>